<keyword evidence="2" id="KW-1185">Reference proteome</keyword>
<dbReference type="Proteomes" id="UP000789920">
    <property type="component" value="Unassembled WGS sequence"/>
</dbReference>
<reference evidence="1" key="1">
    <citation type="submission" date="2021-06" db="EMBL/GenBank/DDBJ databases">
        <authorList>
            <person name="Kallberg Y."/>
            <person name="Tangrot J."/>
            <person name="Rosling A."/>
        </authorList>
    </citation>
    <scope>NUCLEOTIDE SEQUENCE</scope>
    <source>
        <strain evidence="1">MA461A</strain>
    </source>
</reference>
<proteinExistence type="predicted"/>
<organism evidence="1 2">
    <name type="scientific">Racocetra persica</name>
    <dbReference type="NCBI Taxonomy" id="160502"/>
    <lineage>
        <taxon>Eukaryota</taxon>
        <taxon>Fungi</taxon>
        <taxon>Fungi incertae sedis</taxon>
        <taxon>Mucoromycota</taxon>
        <taxon>Glomeromycotina</taxon>
        <taxon>Glomeromycetes</taxon>
        <taxon>Diversisporales</taxon>
        <taxon>Gigasporaceae</taxon>
        <taxon>Racocetra</taxon>
    </lineage>
</organism>
<dbReference type="EMBL" id="CAJVQC010096924">
    <property type="protein sequence ID" value="CAG8829261.1"/>
    <property type="molecule type" value="Genomic_DNA"/>
</dbReference>
<evidence type="ECO:0000313" key="2">
    <source>
        <dbReference type="Proteomes" id="UP000789920"/>
    </source>
</evidence>
<feature type="non-terminal residue" evidence="1">
    <location>
        <position position="121"/>
    </location>
</feature>
<accession>A0ACA9S6H2</accession>
<name>A0ACA9S6H2_9GLOM</name>
<evidence type="ECO:0000313" key="1">
    <source>
        <dbReference type="EMBL" id="CAG8829261.1"/>
    </source>
</evidence>
<gene>
    <name evidence="1" type="ORF">RPERSI_LOCUS27454</name>
</gene>
<protein>
    <submittedName>
        <fullName evidence="1">25543_t:CDS:1</fullName>
    </submittedName>
</protein>
<feature type="non-terminal residue" evidence="1">
    <location>
        <position position="1"/>
    </location>
</feature>
<comment type="caution">
    <text evidence="1">The sequence shown here is derived from an EMBL/GenBank/DDBJ whole genome shotgun (WGS) entry which is preliminary data.</text>
</comment>
<sequence length="121" mass="13947">ENIYNISKLKETCKEVRGKKSIFRNNNDKNKIFDICDKILKDPKYDNDIISEPLTVNQKQFIGQLESQLSTHLENVGAYAISFKSSKKPFLNMKIEEMEGLEYLVARIIAAQGYPNIEMTI</sequence>